<dbReference type="SUPFAM" id="SSF52540">
    <property type="entry name" value="P-loop containing nucleoside triphosphate hydrolases"/>
    <property type="match status" value="1"/>
</dbReference>
<dbReference type="Pfam" id="PF13412">
    <property type="entry name" value="HTH_24"/>
    <property type="match status" value="1"/>
</dbReference>
<dbReference type="InterPro" id="IPR036634">
    <property type="entry name" value="PRD_sf"/>
</dbReference>
<dbReference type="PROSITE" id="PS51372">
    <property type="entry name" value="PRD_2"/>
    <property type="match status" value="1"/>
</dbReference>
<dbReference type="Pfam" id="PF00158">
    <property type="entry name" value="Sigma54_activat"/>
    <property type="match status" value="1"/>
</dbReference>
<reference evidence="9 10" key="1">
    <citation type="submission" date="2024-03" db="EMBL/GenBank/DDBJ databases">
        <title>Human intestinal bacterial collection.</title>
        <authorList>
            <person name="Pauvert C."/>
            <person name="Hitch T.C.A."/>
            <person name="Clavel T."/>
        </authorList>
    </citation>
    <scope>NUCLEOTIDE SEQUENCE [LARGE SCALE GENOMIC DNA]</scope>
    <source>
        <strain evidence="9 10">CLA-SR-H021</strain>
    </source>
</reference>
<evidence type="ECO:0000256" key="5">
    <source>
        <dbReference type="SAM" id="MobiDB-lite"/>
    </source>
</evidence>
<dbReference type="InterPro" id="IPR025662">
    <property type="entry name" value="Sigma_54_int_dom_ATP-bd_1"/>
</dbReference>
<feature type="compositionally biased region" description="Low complexity" evidence="5">
    <location>
        <begin position="86"/>
        <end position="97"/>
    </location>
</feature>
<dbReference type="Proteomes" id="UP001454086">
    <property type="component" value="Unassembled WGS sequence"/>
</dbReference>
<dbReference type="PROSITE" id="PS50045">
    <property type="entry name" value="SIGMA54_INTERACT_4"/>
    <property type="match status" value="1"/>
</dbReference>
<comment type="caution">
    <text evidence="9">The sequence shown here is derived from an EMBL/GenBank/DDBJ whole genome shotgun (WGS) entry which is preliminary data.</text>
</comment>
<dbReference type="Pfam" id="PF03610">
    <property type="entry name" value="EIIA-man"/>
    <property type="match status" value="1"/>
</dbReference>
<dbReference type="SMART" id="SM00382">
    <property type="entry name" value="AAA"/>
    <property type="match status" value="1"/>
</dbReference>
<dbReference type="Gene3D" id="3.40.50.300">
    <property type="entry name" value="P-loop containing nucleotide triphosphate hydrolases"/>
    <property type="match status" value="1"/>
</dbReference>
<keyword evidence="4" id="KW-0238">DNA-binding</keyword>
<dbReference type="SUPFAM" id="SSF53062">
    <property type="entry name" value="PTS system fructose IIA component-like"/>
    <property type="match status" value="1"/>
</dbReference>
<dbReference type="InterPro" id="IPR003593">
    <property type="entry name" value="AAA+_ATPase"/>
</dbReference>
<evidence type="ECO:0000256" key="2">
    <source>
        <dbReference type="ARBA" id="ARBA00022741"/>
    </source>
</evidence>
<keyword evidence="1" id="KW-0808">Transferase</keyword>
<dbReference type="InterPro" id="IPR002078">
    <property type="entry name" value="Sigma_54_int"/>
</dbReference>
<dbReference type="SUPFAM" id="SSF46785">
    <property type="entry name" value="Winged helix' DNA-binding domain"/>
    <property type="match status" value="1"/>
</dbReference>
<keyword evidence="2" id="KW-0547">Nucleotide-binding</keyword>
<gene>
    <name evidence="9" type="ORF">WMQ36_06915</name>
</gene>
<evidence type="ECO:0000313" key="10">
    <source>
        <dbReference type="Proteomes" id="UP001454086"/>
    </source>
</evidence>
<dbReference type="PANTHER" id="PTHR32071">
    <property type="entry name" value="TRANSCRIPTIONAL REGULATORY PROTEIN"/>
    <property type="match status" value="1"/>
</dbReference>
<keyword evidence="10" id="KW-1185">Reference proteome</keyword>
<dbReference type="InterPro" id="IPR036390">
    <property type="entry name" value="WH_DNA-bd_sf"/>
</dbReference>
<name>A0ABV1D2T4_9FIRM</name>
<evidence type="ECO:0000256" key="4">
    <source>
        <dbReference type="ARBA" id="ARBA00023125"/>
    </source>
</evidence>
<organism evidence="9 10">
    <name type="scientific">Enterocloster hominis</name>
    <name type="common">ex Hitch et al. 2024</name>
    <dbReference type="NCBI Taxonomy" id="1917870"/>
    <lineage>
        <taxon>Bacteria</taxon>
        <taxon>Bacillati</taxon>
        <taxon>Bacillota</taxon>
        <taxon>Clostridia</taxon>
        <taxon>Lachnospirales</taxon>
        <taxon>Lachnospiraceae</taxon>
        <taxon>Enterocloster</taxon>
    </lineage>
</organism>
<evidence type="ECO:0000259" key="7">
    <source>
        <dbReference type="PROSITE" id="PS51096"/>
    </source>
</evidence>
<dbReference type="InterPro" id="IPR004701">
    <property type="entry name" value="PTS_EIIA_man-typ"/>
</dbReference>
<dbReference type="CDD" id="cd00090">
    <property type="entry name" value="HTH_ARSR"/>
    <property type="match status" value="1"/>
</dbReference>
<dbReference type="Pfam" id="PF00874">
    <property type="entry name" value="PRD"/>
    <property type="match status" value="1"/>
</dbReference>
<dbReference type="EMBL" id="JBBMFM010000017">
    <property type="protein sequence ID" value="MEQ2424699.1"/>
    <property type="molecule type" value="Genomic_DNA"/>
</dbReference>
<dbReference type="PROSITE" id="PS51096">
    <property type="entry name" value="PTS_EIIA_TYPE_4"/>
    <property type="match status" value="1"/>
</dbReference>
<accession>A0ABV1D2T4</accession>
<proteinExistence type="predicted"/>
<evidence type="ECO:0000259" key="8">
    <source>
        <dbReference type="PROSITE" id="PS51372"/>
    </source>
</evidence>
<feature type="domain" description="PTS EIIA type-4" evidence="7">
    <location>
        <begin position="577"/>
        <end position="713"/>
    </location>
</feature>
<dbReference type="Gene3D" id="3.40.50.510">
    <property type="entry name" value="Phosphotransferase system, mannose-type IIA component"/>
    <property type="match status" value="1"/>
</dbReference>
<dbReference type="InterPro" id="IPR011608">
    <property type="entry name" value="PRD"/>
</dbReference>
<feature type="domain" description="Sigma-54 factor interaction" evidence="6">
    <location>
        <begin position="141"/>
        <end position="374"/>
    </location>
</feature>
<dbReference type="PANTHER" id="PTHR32071:SF38">
    <property type="entry name" value="PSP OPERON TRANSCRIPTIONAL ACTIVATOR"/>
    <property type="match status" value="1"/>
</dbReference>
<sequence>MQAKERVYEALKESCSGNRKITAADLADKLNLSRQVVSHYLTRLMEDGLAVKTSTRPVYWFPVTSEDLEFFGEDVWGNAGTKPDQAAAPGGYSDAAARPAMHGNPDAAVPPAMHGNPDAAVPPAMHDNSDAARPCSVFSSMVGYAGSQKQTVEMCMAAVNYPPDGLPMLLTGESGVGKSFIARLIHAYALSQGVIEANAPFVVLNCADYANNPELLSATLLGYKKGSFTGADKDRDGLLKEADGGYLFLDEVHRLSFENQEKLFLFMDSGQYRPLGDNMWKSSRVRFIFATTENPDEVLLETFRRRITLQVPIPSMMDRPLKERLQMLYLFYQKEARKVGRRIEVEGEVAQALMLTRLQGNIGKLENLIQVSCANAFYRQGGSDILHITMRELPEADCRSQLSQYYGLPSILVDGEGLPFDQAELPEEGTVREIKALWEDISGIPFERMEPSVDSVYLNFKRMVKKLKAREHAGYRGEPDWNLFVPICREILCSYGVGEVKIVLEELGFLHGLFRSSSPGEDLFRKLDAYFEQAMPKAYYVAGQICSRLYEMDQETGGALDFLFALSLHEYMVETMEFHGLIVAHGDSTASSIQKVANRTCRTFVFEAIDMPMETAVEDTIAKVRQYLERVNARKGMILLVDTGSLSQLYSSIKNDLAGDLLIINNVTTAIALDVGIKMLGRCSFLDIVKAARETYAFEIQYFEGISRGRNIIVSCMSGVGIAEKLQEAMCKVIDQSLIDIVTMDYQELRRLLDENPREYFKQTLLILTTSALPEHVGVPWLNIYDILDGKGEDQLWGSFKGLITREEFEELKREYIRFFSIEGIVSRLRFLNPTVVINEVELVLMKYEQYYHLEMTGHVRLNLYMHIAFMIERLMTTDPVQEQTRGLSPQENRFYGISREVFKEMEQKYRIRMNSYELSLLYELFRRIIIEEKD</sequence>
<dbReference type="RefSeq" id="WP_040379726.1">
    <property type="nucleotide sequence ID" value="NZ_JBBMFM010000017.1"/>
</dbReference>
<keyword evidence="3" id="KW-0067">ATP-binding</keyword>
<dbReference type="CDD" id="cd00009">
    <property type="entry name" value="AAA"/>
    <property type="match status" value="1"/>
</dbReference>
<evidence type="ECO:0000259" key="6">
    <source>
        <dbReference type="PROSITE" id="PS50045"/>
    </source>
</evidence>
<dbReference type="Gene3D" id="1.10.1790.10">
    <property type="entry name" value="PRD domain"/>
    <property type="match status" value="1"/>
</dbReference>
<dbReference type="InterPro" id="IPR036662">
    <property type="entry name" value="PTS_EIIA_man-typ_sf"/>
</dbReference>
<evidence type="ECO:0000256" key="1">
    <source>
        <dbReference type="ARBA" id="ARBA00022679"/>
    </source>
</evidence>
<dbReference type="SUPFAM" id="SSF63520">
    <property type="entry name" value="PTS-regulatory domain, PRD"/>
    <property type="match status" value="1"/>
</dbReference>
<dbReference type="PROSITE" id="PS00675">
    <property type="entry name" value="SIGMA54_INTERACT_1"/>
    <property type="match status" value="1"/>
</dbReference>
<evidence type="ECO:0000313" key="9">
    <source>
        <dbReference type="EMBL" id="MEQ2424699.1"/>
    </source>
</evidence>
<dbReference type="Gene3D" id="1.10.10.10">
    <property type="entry name" value="Winged helix-like DNA-binding domain superfamily/Winged helix DNA-binding domain"/>
    <property type="match status" value="1"/>
</dbReference>
<dbReference type="InterPro" id="IPR011991">
    <property type="entry name" value="ArsR-like_HTH"/>
</dbReference>
<dbReference type="InterPro" id="IPR036388">
    <property type="entry name" value="WH-like_DNA-bd_sf"/>
</dbReference>
<protein>
    <submittedName>
        <fullName evidence="9">Sigma 54-interacting transcriptional regulator</fullName>
    </submittedName>
</protein>
<feature type="region of interest" description="Disordered" evidence="5">
    <location>
        <begin position="82"/>
        <end position="104"/>
    </location>
</feature>
<dbReference type="InterPro" id="IPR027417">
    <property type="entry name" value="P-loop_NTPase"/>
</dbReference>
<feature type="domain" description="PRD" evidence="8">
    <location>
        <begin position="832"/>
        <end position="935"/>
    </location>
</feature>
<evidence type="ECO:0000256" key="3">
    <source>
        <dbReference type="ARBA" id="ARBA00022840"/>
    </source>
</evidence>